<reference evidence="2" key="1">
    <citation type="submission" date="2018-04" db="EMBL/GenBank/DDBJ databases">
        <title>Complete genome of Antarctic heterotrophic bacterium Hymenobacter nivis.</title>
        <authorList>
            <person name="Terashima M."/>
        </authorList>
    </citation>
    <scope>NUCLEOTIDE SEQUENCE [LARGE SCALE GENOMIC DNA]</scope>
    <source>
        <strain evidence="2">NBRC 111535</strain>
    </source>
</reference>
<dbReference type="EMBL" id="CP029145">
    <property type="protein sequence ID" value="AWM32224.1"/>
    <property type="molecule type" value="Genomic_DNA"/>
</dbReference>
<organism evidence="1 2">
    <name type="scientific">Hymenobacter nivis</name>
    <dbReference type="NCBI Taxonomy" id="1850093"/>
    <lineage>
        <taxon>Bacteria</taxon>
        <taxon>Pseudomonadati</taxon>
        <taxon>Bacteroidota</taxon>
        <taxon>Cytophagia</taxon>
        <taxon>Cytophagales</taxon>
        <taxon>Hymenobacteraceae</taxon>
        <taxon>Hymenobacter</taxon>
    </lineage>
</organism>
<accession>A0A2Z3GS34</accession>
<keyword evidence="2" id="KW-1185">Reference proteome</keyword>
<name>A0A2Z3GS34_9BACT</name>
<protein>
    <submittedName>
        <fullName evidence="1">Uncharacterized protein</fullName>
    </submittedName>
</protein>
<dbReference type="KEGG" id="hnv:DDQ68_05105"/>
<evidence type="ECO:0000313" key="2">
    <source>
        <dbReference type="Proteomes" id="UP000245999"/>
    </source>
</evidence>
<dbReference type="Proteomes" id="UP000245999">
    <property type="component" value="Chromosome"/>
</dbReference>
<gene>
    <name evidence="1" type="ORF">DDQ68_05105</name>
</gene>
<sequence>MEYHKLGIAPWHTHQKPPKLFRQLWLARLVSDFYHWQNQLAALYTDFYAAVWLFEPRFGYSQLVAAIGERKDHYEQLFESEAGFQASSSQELPPEYQALAGVQGLQWTKYPEVELLLPDDFAEQSTWVKKKHHWPSETQHEAPYIAVQVGWVWVGRLKNDTFPASANSSLL</sequence>
<dbReference type="OrthoDB" id="882313at2"/>
<dbReference type="AlphaFoldDB" id="A0A2Z3GS34"/>
<evidence type="ECO:0000313" key="1">
    <source>
        <dbReference type="EMBL" id="AWM32224.1"/>
    </source>
</evidence>
<proteinExistence type="predicted"/>